<gene>
    <name evidence="3" type="ORF">F9U64_10400</name>
</gene>
<evidence type="ECO:0000256" key="1">
    <source>
        <dbReference type="ARBA" id="ARBA00022801"/>
    </source>
</evidence>
<dbReference type="OrthoDB" id="9815425at2"/>
<dbReference type="AlphaFoldDB" id="A0A7C8GTH7"/>
<dbReference type="RefSeq" id="WP_153403110.1">
    <property type="nucleotide sequence ID" value="NZ_ML762430.1"/>
</dbReference>
<dbReference type="InterPro" id="IPR049492">
    <property type="entry name" value="BD-FAE-like_dom"/>
</dbReference>
<dbReference type="SUPFAM" id="SSF53474">
    <property type="entry name" value="alpha/beta-Hydrolases"/>
    <property type="match status" value="1"/>
</dbReference>
<dbReference type="EMBL" id="WEID01000050">
    <property type="protein sequence ID" value="KAB8136237.1"/>
    <property type="molecule type" value="Genomic_DNA"/>
</dbReference>
<proteinExistence type="predicted"/>
<dbReference type="Pfam" id="PF20434">
    <property type="entry name" value="BD-FAE"/>
    <property type="match status" value="1"/>
</dbReference>
<dbReference type="InterPro" id="IPR050300">
    <property type="entry name" value="GDXG_lipolytic_enzyme"/>
</dbReference>
<dbReference type="Gene3D" id="3.40.50.1820">
    <property type="entry name" value="alpha/beta hydrolase"/>
    <property type="match status" value="1"/>
</dbReference>
<protein>
    <submittedName>
        <fullName evidence="3">Alpha/beta hydrolase</fullName>
    </submittedName>
</protein>
<keyword evidence="4" id="KW-1185">Reference proteome</keyword>
<evidence type="ECO:0000259" key="2">
    <source>
        <dbReference type="Pfam" id="PF20434"/>
    </source>
</evidence>
<comment type="caution">
    <text evidence="3">The sequence shown here is derived from an EMBL/GenBank/DDBJ whole genome shotgun (WGS) entry which is preliminary data.</text>
</comment>
<name>A0A7C8GTH7_9BACI</name>
<sequence length="260" mass="29853">MSSIKFDYPVKEITYKEINDRKLKFYIFEPETALENKPVLLFFIGGSFKKDPVSPARFQHQAHYFASKGILSICVDYRNGKDEGFSPIQAICDVKSAVRWVRENASNLGVNPNELVVCGSSAGSYIAVSSIMFDELNDDNDNLKINHIPNALIIFAGGMDAVDIMTRRYPELIDKATEISPLHQVKKCLPPTLWLCGDSERDYEQNKTFVKRMNEQGNDISFYEYEGGEHGFFHYGRHENKYYHETLTEMENFLKLKGYI</sequence>
<evidence type="ECO:0000313" key="4">
    <source>
        <dbReference type="Proteomes" id="UP000480246"/>
    </source>
</evidence>
<dbReference type="InterPro" id="IPR029058">
    <property type="entry name" value="AB_hydrolase_fold"/>
</dbReference>
<dbReference type="PANTHER" id="PTHR48081">
    <property type="entry name" value="AB HYDROLASE SUPERFAMILY PROTEIN C4A8.06C"/>
    <property type="match status" value="1"/>
</dbReference>
<organism evidence="3 4">
    <name type="scientific">Gracilibacillus oryzae</name>
    <dbReference type="NCBI Taxonomy" id="1672701"/>
    <lineage>
        <taxon>Bacteria</taxon>
        <taxon>Bacillati</taxon>
        <taxon>Bacillota</taxon>
        <taxon>Bacilli</taxon>
        <taxon>Bacillales</taxon>
        <taxon>Bacillaceae</taxon>
        <taxon>Gracilibacillus</taxon>
    </lineage>
</organism>
<dbReference type="Proteomes" id="UP000480246">
    <property type="component" value="Unassembled WGS sequence"/>
</dbReference>
<evidence type="ECO:0000313" key="3">
    <source>
        <dbReference type="EMBL" id="KAB8136237.1"/>
    </source>
</evidence>
<accession>A0A7C8GTH7</accession>
<feature type="domain" description="BD-FAE-like" evidence="2">
    <location>
        <begin position="27"/>
        <end position="136"/>
    </location>
</feature>
<reference evidence="3 4" key="1">
    <citation type="submission" date="2019-10" db="EMBL/GenBank/DDBJ databases">
        <title>Gracilibacillus sp. nov. isolated from rice seeds.</title>
        <authorList>
            <person name="He S."/>
        </authorList>
    </citation>
    <scope>NUCLEOTIDE SEQUENCE [LARGE SCALE GENOMIC DNA]</scope>
    <source>
        <strain evidence="3 4">TD8</strain>
    </source>
</reference>
<dbReference type="GO" id="GO:0016787">
    <property type="term" value="F:hydrolase activity"/>
    <property type="evidence" value="ECO:0007669"/>
    <property type="project" value="UniProtKB-KW"/>
</dbReference>
<keyword evidence="1 3" id="KW-0378">Hydrolase</keyword>